<evidence type="ECO:0000256" key="11">
    <source>
        <dbReference type="ARBA" id="ARBA00023317"/>
    </source>
</evidence>
<accession>A0A2P1PU95</accession>
<dbReference type="AlphaFoldDB" id="A0A2P1PU95"/>
<dbReference type="EC" id="4.1.1.65" evidence="12"/>
<feature type="active site" description="Schiff-base intermediate with substrate; via pyruvic acid; for decarboxylase activity" evidence="12">
    <location>
        <position position="245"/>
    </location>
</feature>
<dbReference type="RefSeq" id="WP_106892313.1">
    <property type="nucleotide sequence ID" value="NZ_CP027860.1"/>
</dbReference>
<comment type="subunit">
    <text evidence="12">Heterodimer of a large membrane-associated beta subunit and a small pyruvoyl-containing alpha subunit.</text>
</comment>
<comment type="subcellular location">
    <subcellularLocation>
        <location evidence="12">Cell membrane</location>
        <topology evidence="12">Peripheral membrane protein</topology>
    </subcellularLocation>
</comment>
<reference evidence="13 14" key="2">
    <citation type="submission" date="2018-03" db="EMBL/GenBank/DDBJ databases">
        <authorList>
            <person name="Keele B.F."/>
        </authorList>
    </citation>
    <scope>NUCLEOTIDE SEQUENCE [LARGE SCALE GENOMIC DNA]</scope>
    <source>
        <strain evidence="13 14">D13</strain>
    </source>
</reference>
<evidence type="ECO:0000256" key="5">
    <source>
        <dbReference type="ARBA" id="ARBA00023098"/>
    </source>
</evidence>
<dbReference type="HAMAP" id="MF_00662">
    <property type="entry name" value="PS_decarb_PSD_B_type1"/>
    <property type="match status" value="1"/>
</dbReference>
<comment type="similarity">
    <text evidence="12">Belongs to the phosphatidylserine decarboxylase family. PSD-B subfamily. Prokaryotic type I sub-subfamily.</text>
</comment>
<comment type="pathway">
    <text evidence="1">Lipid metabolism.</text>
</comment>
<feature type="chain" id="PRO_5023252251" description="Phosphatidylserine decarboxylase beta chain" evidence="12">
    <location>
        <begin position="1"/>
        <end position="244"/>
    </location>
</feature>
<evidence type="ECO:0000256" key="3">
    <source>
        <dbReference type="ARBA" id="ARBA00022516"/>
    </source>
</evidence>
<feature type="active site" description="Charge relay system; for autoendoproteolytic cleavage activity" evidence="12">
    <location>
        <position position="86"/>
    </location>
</feature>
<keyword evidence="3 12" id="KW-0444">Lipid biosynthesis</keyword>
<evidence type="ECO:0000256" key="7">
    <source>
        <dbReference type="ARBA" id="ARBA00023145"/>
    </source>
</evidence>
<dbReference type="UniPathway" id="UPA00558">
    <property type="reaction ID" value="UER00616"/>
</dbReference>
<feature type="modified residue" description="Pyruvic acid (Ser); by autocatalysis" evidence="12">
    <location>
        <position position="245"/>
    </location>
</feature>
<proteinExistence type="inferred from homology"/>
<keyword evidence="4 12" id="KW-0210">Decarboxylase</keyword>
<dbReference type="OrthoDB" id="9802030at2"/>
<keyword evidence="5 12" id="KW-0443">Lipid metabolism</keyword>
<evidence type="ECO:0000256" key="12">
    <source>
        <dbReference type="HAMAP-Rule" id="MF_00662"/>
    </source>
</evidence>
<evidence type="ECO:0000256" key="9">
    <source>
        <dbReference type="ARBA" id="ARBA00023239"/>
    </source>
</evidence>
<keyword evidence="8 12" id="KW-0594">Phospholipid biosynthesis</keyword>
<keyword evidence="10 12" id="KW-1208">Phospholipid metabolism</keyword>
<dbReference type="GO" id="GO:0006646">
    <property type="term" value="P:phosphatidylethanolamine biosynthetic process"/>
    <property type="evidence" value="ECO:0007669"/>
    <property type="project" value="UniProtKB-UniRule"/>
</dbReference>
<comment type="catalytic activity">
    <reaction evidence="12">
        <text>a 1,2-diacyl-sn-glycero-3-phospho-L-serine + H(+) = a 1,2-diacyl-sn-glycero-3-phosphoethanolamine + CO2</text>
        <dbReference type="Rhea" id="RHEA:20828"/>
        <dbReference type="ChEBI" id="CHEBI:15378"/>
        <dbReference type="ChEBI" id="CHEBI:16526"/>
        <dbReference type="ChEBI" id="CHEBI:57262"/>
        <dbReference type="ChEBI" id="CHEBI:64612"/>
        <dbReference type="EC" id="4.1.1.65"/>
    </reaction>
</comment>
<gene>
    <name evidence="12 13" type="primary">psd</name>
    <name evidence="13" type="ORF">C7S18_14880</name>
</gene>
<keyword evidence="9 12" id="KW-0456">Lyase</keyword>
<comment type="cofactor">
    <cofactor evidence="12">
        <name>pyruvate</name>
        <dbReference type="ChEBI" id="CHEBI:15361"/>
    </cofactor>
    <text evidence="12">Binds 1 pyruvoyl group covalently per subunit.</text>
</comment>
<dbReference type="Proteomes" id="UP000241074">
    <property type="component" value="Chromosome"/>
</dbReference>
<keyword evidence="2 12" id="KW-1003">Cell membrane</keyword>
<evidence type="ECO:0000256" key="4">
    <source>
        <dbReference type="ARBA" id="ARBA00022793"/>
    </source>
</evidence>
<organism evidence="13 14">
    <name type="scientific">Ahniella affigens</name>
    <dbReference type="NCBI Taxonomy" id="2021234"/>
    <lineage>
        <taxon>Bacteria</taxon>
        <taxon>Pseudomonadati</taxon>
        <taxon>Pseudomonadota</taxon>
        <taxon>Gammaproteobacteria</taxon>
        <taxon>Lysobacterales</taxon>
        <taxon>Rhodanobacteraceae</taxon>
        <taxon>Ahniella</taxon>
    </lineage>
</organism>
<dbReference type="PANTHER" id="PTHR10067">
    <property type="entry name" value="PHOSPHATIDYLSERINE DECARBOXYLASE"/>
    <property type="match status" value="1"/>
</dbReference>
<evidence type="ECO:0000256" key="8">
    <source>
        <dbReference type="ARBA" id="ARBA00023209"/>
    </source>
</evidence>
<dbReference type="KEGG" id="xba:C7S18_14880"/>
<keyword evidence="11 12" id="KW-0670">Pyruvate</keyword>
<dbReference type="InterPro" id="IPR033177">
    <property type="entry name" value="PSD-B"/>
</dbReference>
<dbReference type="Pfam" id="PF02666">
    <property type="entry name" value="PS_Dcarbxylase"/>
    <property type="match status" value="1"/>
</dbReference>
<dbReference type="GO" id="GO:0005886">
    <property type="term" value="C:plasma membrane"/>
    <property type="evidence" value="ECO:0007669"/>
    <property type="project" value="UniProtKB-SubCell"/>
</dbReference>
<evidence type="ECO:0000313" key="13">
    <source>
        <dbReference type="EMBL" id="AVP98392.1"/>
    </source>
</evidence>
<keyword evidence="6 12" id="KW-0472">Membrane</keyword>
<feature type="site" description="Cleavage (non-hydrolytic); by autocatalysis" evidence="12">
    <location>
        <begin position="244"/>
        <end position="245"/>
    </location>
</feature>
<dbReference type="InterPro" id="IPR003817">
    <property type="entry name" value="PS_Dcarbxylase"/>
</dbReference>
<dbReference type="GO" id="GO:0004609">
    <property type="term" value="F:phosphatidylserine decarboxylase activity"/>
    <property type="evidence" value="ECO:0007669"/>
    <property type="project" value="UniProtKB-UniRule"/>
</dbReference>
<dbReference type="NCBIfam" id="TIGR00163">
    <property type="entry name" value="PS_decarb"/>
    <property type="match status" value="1"/>
</dbReference>
<evidence type="ECO:0000313" key="14">
    <source>
        <dbReference type="Proteomes" id="UP000241074"/>
    </source>
</evidence>
<comment type="pathway">
    <text evidence="12">Phospholipid metabolism; phosphatidylethanolamine biosynthesis; phosphatidylethanolamine from CDP-diacylglycerol: step 2/2.</text>
</comment>
<name>A0A2P1PU95_9GAMM</name>
<evidence type="ECO:0000256" key="10">
    <source>
        <dbReference type="ARBA" id="ARBA00023264"/>
    </source>
</evidence>
<comment type="PTM">
    <text evidence="12">Is synthesized initially as an inactive proenzyme. Formation of the active enzyme involves a self-maturation process in which the active site pyruvoyl group is generated from an internal serine residue via an autocatalytic post-translational modification. Two non-identical subunits are generated from the proenzyme in this reaction, and the pyruvate is formed at the N-terminus of the alpha chain, which is derived from the carboxyl end of the proenzyme. The autoendoproteolytic cleavage occurs by a canonical serine protease mechanism, in which the side chain hydroxyl group of the serine supplies its oxygen atom to form the C-terminus of the beta chain, while the remainder of the serine residue undergoes an oxidative deamination to produce ammonia and the pyruvoyl prosthetic group on the alpha chain. During this reaction, the Ser that is part of the protease active site of the proenzyme becomes the pyruvoyl prosthetic group, which constitutes an essential element of the active site of the mature decarboxylase.</text>
</comment>
<evidence type="ECO:0000256" key="2">
    <source>
        <dbReference type="ARBA" id="ARBA00022475"/>
    </source>
</evidence>
<keyword evidence="7 12" id="KW-0865">Zymogen</keyword>
<feature type="chain" id="PRO_5023252250" description="Phosphatidylserine decarboxylase alpha chain" evidence="12">
    <location>
        <begin position="245"/>
        <end position="282"/>
    </location>
</feature>
<evidence type="ECO:0000256" key="1">
    <source>
        <dbReference type="ARBA" id="ARBA00005189"/>
    </source>
</evidence>
<dbReference type="PANTHER" id="PTHR10067:SF6">
    <property type="entry name" value="PHOSPHATIDYLSERINE DECARBOXYLASE PROENZYME, MITOCHONDRIAL"/>
    <property type="match status" value="1"/>
</dbReference>
<evidence type="ECO:0000256" key="6">
    <source>
        <dbReference type="ARBA" id="ARBA00023136"/>
    </source>
</evidence>
<feature type="active site" description="Charge relay system; for autoendoproteolytic cleavage activity" evidence="12">
    <location>
        <position position="245"/>
    </location>
</feature>
<dbReference type="InterPro" id="IPR033178">
    <property type="entry name" value="PSD_type1_pro"/>
</dbReference>
<protein>
    <recommendedName>
        <fullName evidence="12">Phosphatidylserine decarboxylase proenzyme</fullName>
        <ecNumber evidence="12">4.1.1.65</ecNumber>
    </recommendedName>
    <component>
        <recommendedName>
            <fullName evidence="12">Phosphatidylserine decarboxylase alpha chain</fullName>
        </recommendedName>
    </component>
    <component>
        <recommendedName>
            <fullName evidence="12">Phosphatidylserine decarboxylase beta chain</fullName>
        </recommendedName>
    </component>
</protein>
<reference evidence="13 14" key="1">
    <citation type="submission" date="2018-03" db="EMBL/GenBank/DDBJ databases">
        <title>Ahniella affigens gen. nov., sp. nov., a gammaproteobacterium isolated from sandy soil near a stream.</title>
        <authorList>
            <person name="Ko Y."/>
            <person name="Kim J.-H."/>
        </authorList>
    </citation>
    <scope>NUCLEOTIDE SEQUENCE [LARGE SCALE GENOMIC DNA]</scope>
    <source>
        <strain evidence="13 14">D13</strain>
    </source>
</reference>
<feature type="active site" description="Charge relay system; for autoendoproteolytic cleavage activity" evidence="12">
    <location>
        <position position="142"/>
    </location>
</feature>
<keyword evidence="14" id="KW-1185">Reference proteome</keyword>
<comment type="function">
    <text evidence="12">Catalyzes the formation of phosphatidylethanolamine (PtdEtn) from phosphatidylserine (PtdSer).</text>
</comment>
<sequence length="282" mass="30977">MSLLVRVSYLLPHRFLSRLALYAARWRFRPFKNAMIRFIATRFGVDWTEAEITDIEQFEHFNAFFTRALKPGVRPAGAAPVLMPADGKVSKAGPVTAGRILQAKGVDYSLAELLADHSFASAFEGGCFITVYLSPRDYHRVHMPAAGKLIETRHVPGRLFSVSPSAVNTVPALFARNERLVCRFDTEFGPMAVVMVGALLVSGVSTVFGGDEIPPYANRVRVRDYRGQDVRLDKLAEMGRFNYGSTVIVVLPKGFQMLATEVDQPVRLGQDLAAAVGTIGSA</sequence>
<dbReference type="EMBL" id="CP027860">
    <property type="protein sequence ID" value="AVP98392.1"/>
    <property type="molecule type" value="Genomic_DNA"/>
</dbReference>